<comment type="caution">
    <text evidence="14">The sequence shown here is derived from an EMBL/GenBank/DDBJ whole genome shotgun (WGS) entry which is preliminary data.</text>
</comment>
<dbReference type="Proteomes" id="UP000775213">
    <property type="component" value="Unassembled WGS sequence"/>
</dbReference>
<proteinExistence type="inferred from homology"/>
<evidence type="ECO:0000256" key="9">
    <source>
        <dbReference type="ARBA" id="ARBA00023065"/>
    </source>
</evidence>
<keyword evidence="11" id="KW-0066">ATP synthesis</keyword>
<feature type="domain" description="ATPase F1/V1/A1 complex alpha/beta subunit nucleotide-binding" evidence="13">
    <location>
        <begin position="92"/>
        <end position="196"/>
    </location>
</feature>
<dbReference type="GO" id="GO:0042776">
    <property type="term" value="P:proton motive force-driven mitochondrial ATP synthesis"/>
    <property type="evidence" value="ECO:0007669"/>
    <property type="project" value="TreeGrafter"/>
</dbReference>
<dbReference type="Gene3D" id="3.40.50.300">
    <property type="entry name" value="P-loop containing nucleotide triphosphate hydrolases"/>
    <property type="match status" value="1"/>
</dbReference>
<dbReference type="InterPro" id="IPR027417">
    <property type="entry name" value="P-loop_NTPase"/>
</dbReference>
<evidence type="ECO:0000256" key="8">
    <source>
        <dbReference type="ARBA" id="ARBA00022967"/>
    </source>
</evidence>
<dbReference type="InterPro" id="IPR050053">
    <property type="entry name" value="ATPase_alpha/beta_chains"/>
</dbReference>
<dbReference type="SUPFAM" id="SSF47917">
    <property type="entry name" value="C-terminal domain of alpha and beta subunits of F1 ATP synthase"/>
    <property type="match status" value="1"/>
</dbReference>
<feature type="domain" description="ATPase F1/V1/A1 complex alpha/beta subunit nucleotide-binding" evidence="13">
    <location>
        <begin position="38"/>
        <end position="91"/>
    </location>
</feature>
<reference evidence="14 15" key="1">
    <citation type="journal article" date="2021" name="Hortic Res">
        <title>Chromosome-scale assembly of the Dendrobium chrysotoxum genome enhances the understanding of orchid evolution.</title>
        <authorList>
            <person name="Zhang Y."/>
            <person name="Zhang G.Q."/>
            <person name="Zhang D."/>
            <person name="Liu X.D."/>
            <person name="Xu X.Y."/>
            <person name="Sun W.H."/>
            <person name="Yu X."/>
            <person name="Zhu X."/>
            <person name="Wang Z.W."/>
            <person name="Zhao X."/>
            <person name="Zhong W.Y."/>
            <person name="Chen H."/>
            <person name="Yin W.L."/>
            <person name="Huang T."/>
            <person name="Niu S.C."/>
            <person name="Liu Z.J."/>
        </authorList>
    </citation>
    <scope>NUCLEOTIDE SEQUENCE [LARGE SCALE GENOMIC DNA]</scope>
    <source>
        <strain evidence="14">Lindl</strain>
    </source>
</reference>
<keyword evidence="4" id="KW-0813">Transport</keyword>
<dbReference type="InterPro" id="IPR024034">
    <property type="entry name" value="ATPase_F1/V1_b/a_C"/>
</dbReference>
<dbReference type="GO" id="GO:0005739">
    <property type="term" value="C:mitochondrion"/>
    <property type="evidence" value="ECO:0007669"/>
    <property type="project" value="GOC"/>
</dbReference>
<dbReference type="GO" id="GO:0045259">
    <property type="term" value="C:proton-transporting ATP synthase complex"/>
    <property type="evidence" value="ECO:0007669"/>
    <property type="project" value="UniProtKB-KW"/>
</dbReference>
<dbReference type="GO" id="GO:0009535">
    <property type="term" value="C:chloroplast thylakoid membrane"/>
    <property type="evidence" value="ECO:0007669"/>
    <property type="project" value="TreeGrafter"/>
</dbReference>
<dbReference type="AlphaFoldDB" id="A0AAV7FXU4"/>
<dbReference type="Gene3D" id="1.10.1140.10">
    <property type="entry name" value="Bovine Mitochondrial F1-atpase, Atp Synthase Beta Chain, Chain D, domain 3"/>
    <property type="match status" value="1"/>
</dbReference>
<keyword evidence="10" id="KW-0472">Membrane</keyword>
<keyword evidence="5" id="KW-0547">Nucleotide-binding</keyword>
<comment type="subcellular location">
    <subcellularLocation>
        <location evidence="1">Membrane</location>
    </subcellularLocation>
</comment>
<evidence type="ECO:0000313" key="15">
    <source>
        <dbReference type="Proteomes" id="UP000775213"/>
    </source>
</evidence>
<dbReference type="GO" id="GO:0005524">
    <property type="term" value="F:ATP binding"/>
    <property type="evidence" value="ECO:0007669"/>
    <property type="project" value="UniProtKB-KW"/>
</dbReference>
<evidence type="ECO:0000259" key="13">
    <source>
        <dbReference type="Pfam" id="PF00006"/>
    </source>
</evidence>
<evidence type="ECO:0000256" key="3">
    <source>
        <dbReference type="ARBA" id="ARBA00012473"/>
    </source>
</evidence>
<dbReference type="PANTHER" id="PTHR15184">
    <property type="entry name" value="ATP SYNTHASE"/>
    <property type="match status" value="1"/>
</dbReference>
<keyword evidence="8" id="KW-1278">Translocase</keyword>
<dbReference type="Pfam" id="PF00006">
    <property type="entry name" value="ATP-synt_ab"/>
    <property type="match status" value="2"/>
</dbReference>
<dbReference type="Gene3D" id="3.40.50.12240">
    <property type="match status" value="1"/>
</dbReference>
<keyword evidence="11" id="KW-0139">CF(1)</keyword>
<gene>
    <name evidence="14" type="ORF">IEQ34_022626</name>
</gene>
<evidence type="ECO:0000256" key="7">
    <source>
        <dbReference type="ARBA" id="ARBA00022840"/>
    </source>
</evidence>
<protein>
    <recommendedName>
        <fullName evidence="3">H(+)-transporting two-sector ATPase</fullName>
        <ecNumber evidence="3">7.1.2.2</ecNumber>
    </recommendedName>
</protein>
<comment type="catalytic activity">
    <reaction evidence="12">
        <text>ATP + H2O + 4 H(+)(in) = ADP + phosphate + 5 H(+)(out)</text>
        <dbReference type="Rhea" id="RHEA:57720"/>
        <dbReference type="ChEBI" id="CHEBI:15377"/>
        <dbReference type="ChEBI" id="CHEBI:15378"/>
        <dbReference type="ChEBI" id="CHEBI:30616"/>
        <dbReference type="ChEBI" id="CHEBI:43474"/>
        <dbReference type="ChEBI" id="CHEBI:456216"/>
        <dbReference type="EC" id="7.1.2.2"/>
    </reaction>
</comment>
<keyword evidence="15" id="KW-1185">Reference proteome</keyword>
<evidence type="ECO:0000256" key="10">
    <source>
        <dbReference type="ARBA" id="ARBA00023136"/>
    </source>
</evidence>
<organism evidence="14 15">
    <name type="scientific">Dendrobium chrysotoxum</name>
    <name type="common">Orchid</name>
    <dbReference type="NCBI Taxonomy" id="161865"/>
    <lineage>
        <taxon>Eukaryota</taxon>
        <taxon>Viridiplantae</taxon>
        <taxon>Streptophyta</taxon>
        <taxon>Embryophyta</taxon>
        <taxon>Tracheophyta</taxon>
        <taxon>Spermatophyta</taxon>
        <taxon>Magnoliopsida</taxon>
        <taxon>Liliopsida</taxon>
        <taxon>Asparagales</taxon>
        <taxon>Orchidaceae</taxon>
        <taxon>Epidendroideae</taxon>
        <taxon>Malaxideae</taxon>
        <taxon>Dendrobiinae</taxon>
        <taxon>Dendrobium</taxon>
    </lineage>
</organism>
<evidence type="ECO:0000256" key="11">
    <source>
        <dbReference type="ARBA" id="ARBA00023196"/>
    </source>
</evidence>
<evidence type="ECO:0000256" key="4">
    <source>
        <dbReference type="ARBA" id="ARBA00022448"/>
    </source>
</evidence>
<evidence type="ECO:0000256" key="5">
    <source>
        <dbReference type="ARBA" id="ARBA00022741"/>
    </source>
</evidence>
<keyword evidence="9" id="KW-0406">Ion transport</keyword>
<keyword evidence="7" id="KW-0067">ATP-binding</keyword>
<evidence type="ECO:0000313" key="14">
    <source>
        <dbReference type="EMBL" id="KAH0448826.1"/>
    </source>
</evidence>
<evidence type="ECO:0000256" key="6">
    <source>
        <dbReference type="ARBA" id="ARBA00022781"/>
    </source>
</evidence>
<dbReference type="EC" id="7.1.2.2" evidence="3"/>
<name>A0AAV7FXU4_DENCH</name>
<dbReference type="EMBL" id="JAGFBR010000019">
    <property type="protein sequence ID" value="KAH0448826.1"/>
    <property type="molecule type" value="Genomic_DNA"/>
</dbReference>
<dbReference type="SUPFAM" id="SSF52540">
    <property type="entry name" value="P-loop containing nucleoside triphosphate hydrolases"/>
    <property type="match status" value="1"/>
</dbReference>
<evidence type="ECO:0000256" key="12">
    <source>
        <dbReference type="ARBA" id="ARBA00048383"/>
    </source>
</evidence>
<sequence length="292" mass="32363">MRSNPTISNPMVSTHEEQNLGRIAQIIGPVQDVIFPPGIKVVDLLAPYHCGGKIRLFEGAGVGKIVLIIELINNIAKAHRVVFVFCGVESKVAQVYGQMDELPGASMRVSLTALTMAEYFWDVNEQNILLFINNIFHFILAGSEVSTLLGRMPFAVERITSTKEGSITSIQAVYVPADDLTNLAPATTFAHLDATIDIIAILGLDKLSEEDRLIVTRACKIEHFLSQPFFVAEVFTGSPRKYVGLVERIRGFQFILSRELYGLPEQSFYLVVNIDEATAKAMNLYVESKLKK</sequence>
<dbReference type="GO" id="GO:0046933">
    <property type="term" value="F:proton-transporting ATP synthase activity, rotational mechanism"/>
    <property type="evidence" value="ECO:0007669"/>
    <property type="project" value="TreeGrafter"/>
</dbReference>
<keyword evidence="6" id="KW-0375">Hydrogen ion transport</keyword>
<evidence type="ECO:0000256" key="2">
    <source>
        <dbReference type="ARBA" id="ARBA00008936"/>
    </source>
</evidence>
<dbReference type="PANTHER" id="PTHR15184:SF76">
    <property type="entry name" value="ATP SYNTHASE SUBUNIT BETA, CHLOROPLASTIC"/>
    <property type="match status" value="1"/>
</dbReference>
<comment type="similarity">
    <text evidence="2">Belongs to the ATPase alpha/beta chains family.</text>
</comment>
<dbReference type="InterPro" id="IPR000194">
    <property type="entry name" value="ATPase_F1/V1/A1_a/bsu_nucl-bd"/>
</dbReference>
<evidence type="ECO:0000256" key="1">
    <source>
        <dbReference type="ARBA" id="ARBA00004370"/>
    </source>
</evidence>
<accession>A0AAV7FXU4</accession>